<name>A0A1Y2HDD4_9FUNG</name>
<feature type="transmembrane region" description="Helical" evidence="1">
    <location>
        <begin position="161"/>
        <end position="181"/>
    </location>
</feature>
<dbReference type="AlphaFoldDB" id="A0A1Y2HDD4"/>
<protein>
    <submittedName>
        <fullName evidence="2">Uncharacterized protein</fullName>
    </submittedName>
</protein>
<sequence length="245" mass="26574">MPRSLDLCTRRPCFPRAALHARGFYPTLALEPTKMRSLLDDYQLDCGPDPCVKVASLVPRTLLDRKFSRECGLLAYLSVQWRCVPVQLSLQKEWPCISSAPSVVGIMDFAGSSHHINPYASAMDLPVIQAAARDYVSLLDFGSDGDLCCIQMDLLVCGFRIASGCLSVVLLPALLVLLAVATAGSFLVIPSGRACACVSVSLITSSVVLQQSRHRVKKLLTMAAVCVRQMPSLSSISEESVHLYS</sequence>
<gene>
    <name evidence="2" type="ORF">BCR44DRAFT_354844</name>
</gene>
<dbReference type="Proteomes" id="UP000193411">
    <property type="component" value="Unassembled WGS sequence"/>
</dbReference>
<proteinExistence type="predicted"/>
<evidence type="ECO:0000313" key="2">
    <source>
        <dbReference type="EMBL" id="ORZ32545.1"/>
    </source>
</evidence>
<evidence type="ECO:0000313" key="3">
    <source>
        <dbReference type="Proteomes" id="UP000193411"/>
    </source>
</evidence>
<keyword evidence="1" id="KW-0812">Transmembrane</keyword>
<reference evidence="2 3" key="1">
    <citation type="submission" date="2016-07" db="EMBL/GenBank/DDBJ databases">
        <title>Pervasive Adenine N6-methylation of Active Genes in Fungi.</title>
        <authorList>
            <consortium name="DOE Joint Genome Institute"/>
            <person name="Mondo S.J."/>
            <person name="Dannebaum R.O."/>
            <person name="Kuo R.C."/>
            <person name="Labutti K."/>
            <person name="Haridas S."/>
            <person name="Kuo A."/>
            <person name="Salamov A."/>
            <person name="Ahrendt S.R."/>
            <person name="Lipzen A."/>
            <person name="Sullivan W."/>
            <person name="Andreopoulos W.B."/>
            <person name="Clum A."/>
            <person name="Lindquist E."/>
            <person name="Daum C."/>
            <person name="Ramamoorthy G.K."/>
            <person name="Gryganskyi A."/>
            <person name="Culley D."/>
            <person name="Magnuson J.K."/>
            <person name="James T.Y."/>
            <person name="O'Malley M.A."/>
            <person name="Stajich J.E."/>
            <person name="Spatafora J.W."/>
            <person name="Visel A."/>
            <person name="Grigoriev I.V."/>
        </authorList>
    </citation>
    <scope>NUCLEOTIDE SEQUENCE [LARGE SCALE GENOMIC DNA]</scope>
    <source>
        <strain evidence="2 3">PL171</strain>
    </source>
</reference>
<evidence type="ECO:0000256" key="1">
    <source>
        <dbReference type="SAM" id="Phobius"/>
    </source>
</evidence>
<dbReference type="EMBL" id="MCFL01000045">
    <property type="protein sequence ID" value="ORZ32545.1"/>
    <property type="molecule type" value="Genomic_DNA"/>
</dbReference>
<accession>A0A1Y2HDD4</accession>
<organism evidence="2 3">
    <name type="scientific">Catenaria anguillulae PL171</name>
    <dbReference type="NCBI Taxonomy" id="765915"/>
    <lineage>
        <taxon>Eukaryota</taxon>
        <taxon>Fungi</taxon>
        <taxon>Fungi incertae sedis</taxon>
        <taxon>Blastocladiomycota</taxon>
        <taxon>Blastocladiomycetes</taxon>
        <taxon>Blastocladiales</taxon>
        <taxon>Catenariaceae</taxon>
        <taxon>Catenaria</taxon>
    </lineage>
</organism>
<keyword evidence="1" id="KW-1133">Transmembrane helix</keyword>
<keyword evidence="3" id="KW-1185">Reference proteome</keyword>
<comment type="caution">
    <text evidence="2">The sequence shown here is derived from an EMBL/GenBank/DDBJ whole genome shotgun (WGS) entry which is preliminary data.</text>
</comment>
<keyword evidence="1" id="KW-0472">Membrane</keyword>
<feature type="transmembrane region" description="Helical" evidence="1">
    <location>
        <begin position="187"/>
        <end position="209"/>
    </location>
</feature>